<organism evidence="4 5">
    <name type="scientific">Dokdonia donghaensis DSW-1</name>
    <dbReference type="NCBI Taxonomy" id="1300343"/>
    <lineage>
        <taxon>Bacteria</taxon>
        <taxon>Pseudomonadati</taxon>
        <taxon>Bacteroidota</taxon>
        <taxon>Flavobacteriia</taxon>
        <taxon>Flavobacteriales</taxon>
        <taxon>Flavobacteriaceae</taxon>
        <taxon>Dokdonia</taxon>
    </lineage>
</organism>
<feature type="signal peptide" evidence="2">
    <location>
        <begin position="1"/>
        <end position="20"/>
    </location>
</feature>
<keyword evidence="1 2" id="KW-0732">Signal</keyword>
<dbReference type="Gene3D" id="2.40.160.20">
    <property type="match status" value="1"/>
</dbReference>
<dbReference type="PATRIC" id="fig|1300343.5.peg.2821"/>
<evidence type="ECO:0000256" key="2">
    <source>
        <dbReference type="SAM" id="SignalP"/>
    </source>
</evidence>
<dbReference type="AlphaFoldDB" id="A0A0A2GSS8"/>
<dbReference type="EMBL" id="JSAQ01000001">
    <property type="protein sequence ID" value="KGO06262.1"/>
    <property type="molecule type" value="Genomic_DNA"/>
</dbReference>
<comment type="caution">
    <text evidence="4">The sequence shown here is derived from an EMBL/GenBank/DDBJ whole genome shotgun (WGS) entry which is preliminary data.</text>
</comment>
<evidence type="ECO:0000256" key="1">
    <source>
        <dbReference type="ARBA" id="ARBA00022729"/>
    </source>
</evidence>
<dbReference type="RefSeq" id="WP_035325265.1">
    <property type="nucleotide sequence ID" value="NZ_CP015125.1"/>
</dbReference>
<feature type="chain" id="PRO_5001999235" description="Outer membrane protein beta-barrel domain-containing protein" evidence="2">
    <location>
        <begin position="21"/>
        <end position="370"/>
    </location>
</feature>
<evidence type="ECO:0000313" key="5">
    <source>
        <dbReference type="Proteomes" id="UP000030140"/>
    </source>
</evidence>
<dbReference type="Pfam" id="PF13505">
    <property type="entry name" value="OMP_b-brl"/>
    <property type="match status" value="1"/>
</dbReference>
<dbReference type="KEGG" id="ddo:I597_2780"/>
<name>A0A0A2GSS8_9FLAO</name>
<dbReference type="InterPro" id="IPR027385">
    <property type="entry name" value="Beta-barrel_OMP"/>
</dbReference>
<sequence length="370" mass="40565">MKKIITSLFLMIAFCSVLTAQNYSSGSITVLNNNPLEGSVAIDYLAQTVLYKKNYKTTVYTFDQVTSVSLNNRNLDKIEVDNIVYFATPLQDGKASLYQISPSEYLITNATGTSKVINVDNDRANIAGTLAVLFSDCNSIRRPLNAIDQFNESALIRNVQAYNACDYEIYAPTPNEVDAAASYNTDAASFYLGVGTSINNLKFFDSDESESIVTGQVQLGVIATPGFLGALQGNLYFSLEGNAALSGDNSFENLPNDLNFKMRSFRLLFGLEYQFNKEGKFKPFVAAAVGPTGDYYEGTLDGNDFDISGGNPIFVPRVGVRYELSNGHHLGASLSYITGYDNDLTFPTEEEVIPLQIDVTTLTLGVNYYF</sequence>
<evidence type="ECO:0000259" key="3">
    <source>
        <dbReference type="Pfam" id="PF13505"/>
    </source>
</evidence>
<dbReference type="OrthoDB" id="1410408at2"/>
<evidence type="ECO:0000313" key="4">
    <source>
        <dbReference type="EMBL" id="KGO06262.1"/>
    </source>
</evidence>
<dbReference type="InterPro" id="IPR011250">
    <property type="entry name" value="OMP/PagP_B-barrel"/>
</dbReference>
<protein>
    <recommendedName>
        <fullName evidence="3">Outer membrane protein beta-barrel domain-containing protein</fullName>
    </recommendedName>
</protein>
<dbReference type="Proteomes" id="UP000030140">
    <property type="component" value="Unassembled WGS sequence"/>
</dbReference>
<proteinExistence type="predicted"/>
<dbReference type="SUPFAM" id="SSF56925">
    <property type="entry name" value="OMPA-like"/>
    <property type="match status" value="1"/>
</dbReference>
<reference evidence="4 5" key="1">
    <citation type="submission" date="2014-10" db="EMBL/GenBank/DDBJ databases">
        <title>Draft genome sequence of the proteorhodopsin-containing marine bacterium Dokdonia donghaensis.</title>
        <authorList>
            <person name="Gomez-Consarnau L."/>
            <person name="Gonzalez J.M."/>
            <person name="Riedel T."/>
            <person name="Jaenicke S."/>
            <person name="Wagner-Doebler I."/>
            <person name="Fuhrman J.A."/>
        </authorList>
    </citation>
    <scope>NUCLEOTIDE SEQUENCE [LARGE SCALE GENOMIC DNA]</scope>
    <source>
        <strain evidence="4 5">DSW-1</strain>
    </source>
</reference>
<accession>A0A0A2GSS8</accession>
<keyword evidence="5" id="KW-1185">Reference proteome</keyword>
<feature type="domain" description="Outer membrane protein beta-barrel" evidence="3">
    <location>
        <begin position="180"/>
        <end position="370"/>
    </location>
</feature>
<gene>
    <name evidence="4" type="ORF">NV36_05040</name>
</gene>